<evidence type="ECO:0000313" key="3">
    <source>
        <dbReference type="EMBL" id="THU59666.1"/>
    </source>
</evidence>
<evidence type="ECO:0000313" key="4">
    <source>
        <dbReference type="Proteomes" id="UP000317650"/>
    </source>
</evidence>
<protein>
    <recommendedName>
        <fullName evidence="2">4Fe-4S ferredoxin-type domain-containing protein</fullName>
    </recommendedName>
</protein>
<evidence type="ECO:0000259" key="2">
    <source>
        <dbReference type="PROSITE" id="PS51379"/>
    </source>
</evidence>
<dbReference type="PROSITE" id="PS51379">
    <property type="entry name" value="4FE4S_FER_2"/>
    <property type="match status" value="1"/>
</dbReference>
<reference evidence="3 4" key="1">
    <citation type="journal article" date="2019" name="Nat. Plants">
        <title>Genome sequencing of Musa balbisiana reveals subgenome evolution and function divergence in polyploid bananas.</title>
        <authorList>
            <person name="Yao X."/>
        </authorList>
    </citation>
    <scope>NUCLEOTIDE SEQUENCE [LARGE SCALE GENOMIC DNA]</scope>
    <source>
        <strain evidence="4">cv. DH-PKW</strain>
        <tissue evidence="3">Leaves</tissue>
    </source>
</reference>
<dbReference type="Proteomes" id="UP000317650">
    <property type="component" value="Chromosome 7"/>
</dbReference>
<gene>
    <name evidence="3" type="ORF">C4D60_Mb07t04460</name>
</gene>
<feature type="domain" description="4Fe-4S ferredoxin-type" evidence="2">
    <location>
        <begin position="1"/>
        <end position="24"/>
    </location>
</feature>
<sequence length="80" mass="8889">MYECVPCACCSTICPSYCWKRETYLGPACPPAPPPTRGRRSPRERRNRETYCRTFCPSYGTVRPSSAPPPSTPASITPFA</sequence>
<name>A0A4V4H6E7_MUSBA</name>
<keyword evidence="4" id="KW-1185">Reference proteome</keyword>
<proteinExistence type="predicted"/>
<accession>A0A4V4H6E7</accession>
<dbReference type="EMBL" id="PYDT01000005">
    <property type="protein sequence ID" value="THU59666.1"/>
    <property type="molecule type" value="Genomic_DNA"/>
</dbReference>
<comment type="caution">
    <text evidence="3">The sequence shown here is derived from an EMBL/GenBank/DDBJ whole genome shotgun (WGS) entry which is preliminary data.</text>
</comment>
<evidence type="ECO:0000256" key="1">
    <source>
        <dbReference type="SAM" id="MobiDB-lite"/>
    </source>
</evidence>
<feature type="region of interest" description="Disordered" evidence="1">
    <location>
        <begin position="61"/>
        <end position="80"/>
    </location>
</feature>
<dbReference type="AlphaFoldDB" id="A0A4V4H6E7"/>
<dbReference type="InterPro" id="IPR017896">
    <property type="entry name" value="4Fe4S_Fe-S-bd"/>
</dbReference>
<dbReference type="STRING" id="52838.A0A4V4H6E7"/>
<organism evidence="3 4">
    <name type="scientific">Musa balbisiana</name>
    <name type="common">Banana</name>
    <dbReference type="NCBI Taxonomy" id="52838"/>
    <lineage>
        <taxon>Eukaryota</taxon>
        <taxon>Viridiplantae</taxon>
        <taxon>Streptophyta</taxon>
        <taxon>Embryophyta</taxon>
        <taxon>Tracheophyta</taxon>
        <taxon>Spermatophyta</taxon>
        <taxon>Magnoliopsida</taxon>
        <taxon>Liliopsida</taxon>
        <taxon>Zingiberales</taxon>
        <taxon>Musaceae</taxon>
        <taxon>Musa</taxon>
    </lineage>
</organism>